<keyword evidence="2" id="KW-1185">Reference proteome</keyword>
<dbReference type="InterPro" id="IPR022080">
    <property type="entry name" value="DUF3630"/>
</dbReference>
<dbReference type="Proteomes" id="UP000198407">
    <property type="component" value="Unassembled WGS sequence"/>
</dbReference>
<dbReference type="AlphaFoldDB" id="A0A239CVI0"/>
<dbReference type="RefSeq" id="WP_042120955.1">
    <property type="nucleotide sequence ID" value="NZ_FZOL01000005.1"/>
</dbReference>
<name>A0A239CVI0_9PSED</name>
<dbReference type="OrthoDB" id="6944280at2"/>
<sequence>MLTIEISEIADWKYFESVAQVLEEGLGGYWKVRNDGLDQRYWDLAVGEQTLTLHLEHYLGISVLIPDNADETAQRVHMLLNVSRSLRG</sequence>
<evidence type="ECO:0008006" key="3">
    <source>
        <dbReference type="Google" id="ProtNLM"/>
    </source>
</evidence>
<evidence type="ECO:0000313" key="2">
    <source>
        <dbReference type="Proteomes" id="UP000198407"/>
    </source>
</evidence>
<protein>
    <recommendedName>
        <fullName evidence="3">DUF3630 domain-containing protein</fullName>
    </recommendedName>
</protein>
<proteinExistence type="predicted"/>
<dbReference type="EMBL" id="FZOL01000005">
    <property type="protein sequence ID" value="SNS23363.1"/>
    <property type="molecule type" value="Genomic_DNA"/>
</dbReference>
<reference evidence="2" key="1">
    <citation type="submission" date="2017-06" db="EMBL/GenBank/DDBJ databases">
        <authorList>
            <person name="Varghese N."/>
            <person name="Submissions S."/>
        </authorList>
    </citation>
    <scope>NUCLEOTIDE SEQUENCE [LARGE SCALE GENOMIC DNA]</scope>
    <source>
        <strain evidence="2">DSM 22348</strain>
    </source>
</reference>
<gene>
    <name evidence="1" type="ORF">SAMN05444352_10540</name>
</gene>
<organism evidence="1 2">
    <name type="scientific">Pseudomonas japonica</name>
    <dbReference type="NCBI Taxonomy" id="256466"/>
    <lineage>
        <taxon>Bacteria</taxon>
        <taxon>Pseudomonadati</taxon>
        <taxon>Pseudomonadota</taxon>
        <taxon>Gammaproteobacteria</taxon>
        <taxon>Pseudomonadales</taxon>
        <taxon>Pseudomonadaceae</taxon>
        <taxon>Pseudomonas</taxon>
    </lineage>
</organism>
<evidence type="ECO:0000313" key="1">
    <source>
        <dbReference type="EMBL" id="SNS23363.1"/>
    </source>
</evidence>
<accession>A0A239CVI0</accession>
<dbReference type="Pfam" id="PF12305">
    <property type="entry name" value="DUF3630"/>
    <property type="match status" value="1"/>
</dbReference>